<dbReference type="AlphaFoldDB" id="A0A1Y1IC83"/>
<organism evidence="1 2">
    <name type="scientific">Klebsormidium nitens</name>
    <name type="common">Green alga</name>
    <name type="synonym">Ulothrix nitens</name>
    <dbReference type="NCBI Taxonomy" id="105231"/>
    <lineage>
        <taxon>Eukaryota</taxon>
        <taxon>Viridiplantae</taxon>
        <taxon>Streptophyta</taxon>
        <taxon>Klebsormidiophyceae</taxon>
        <taxon>Klebsormidiales</taxon>
        <taxon>Klebsormidiaceae</taxon>
        <taxon>Klebsormidium</taxon>
    </lineage>
</organism>
<dbReference type="InterPro" id="IPR029063">
    <property type="entry name" value="SAM-dependent_MTases_sf"/>
</dbReference>
<protein>
    <submittedName>
        <fullName evidence="1">Uncharacterized protein</fullName>
    </submittedName>
</protein>
<dbReference type="OrthoDB" id="544602at2759"/>
<dbReference type="EMBL" id="DF237198">
    <property type="protein sequence ID" value="GAQ85698.1"/>
    <property type="molecule type" value="Genomic_DNA"/>
</dbReference>
<evidence type="ECO:0000313" key="1">
    <source>
        <dbReference type="EMBL" id="GAQ85698.1"/>
    </source>
</evidence>
<sequence>MKVLLGDEEELPPVIPGTDCFNPVLERFWLPWARAILLSPTFIACNHPIRNAANHLAFDAIRQQIAWSVPTLPVLRYMVQTAPGGRILDVGAGTGYWSALLAGLGADVKAVDNFSWWPRQGKVSEEDSPEVRLEAQRPLYFDIQDADAADYVSVANAEKRALFFSWPKGVMRPYLQGYTGDVIFWVGEQATADGVRSTEWVMDHRMEIPQWPGSNDFFAAYRRMTPAEKSAGDLPACKS</sequence>
<keyword evidence="2" id="KW-1185">Reference proteome</keyword>
<reference evidence="1 2" key="1">
    <citation type="journal article" date="2014" name="Nat. Commun.">
        <title>Klebsormidium flaccidum genome reveals primary factors for plant terrestrial adaptation.</title>
        <authorList>
            <person name="Hori K."/>
            <person name="Maruyama F."/>
            <person name="Fujisawa T."/>
            <person name="Togashi T."/>
            <person name="Yamamoto N."/>
            <person name="Seo M."/>
            <person name="Sato S."/>
            <person name="Yamada T."/>
            <person name="Mori H."/>
            <person name="Tajima N."/>
            <person name="Moriyama T."/>
            <person name="Ikeuchi M."/>
            <person name="Watanabe M."/>
            <person name="Wada H."/>
            <person name="Kobayashi K."/>
            <person name="Saito M."/>
            <person name="Masuda T."/>
            <person name="Sasaki-Sekimoto Y."/>
            <person name="Mashiguchi K."/>
            <person name="Awai K."/>
            <person name="Shimojima M."/>
            <person name="Masuda S."/>
            <person name="Iwai M."/>
            <person name="Nobusawa T."/>
            <person name="Narise T."/>
            <person name="Kondo S."/>
            <person name="Saito H."/>
            <person name="Sato R."/>
            <person name="Murakawa M."/>
            <person name="Ihara Y."/>
            <person name="Oshima-Yamada Y."/>
            <person name="Ohtaka K."/>
            <person name="Satoh M."/>
            <person name="Sonobe K."/>
            <person name="Ishii M."/>
            <person name="Ohtani R."/>
            <person name="Kanamori-Sato M."/>
            <person name="Honoki R."/>
            <person name="Miyazaki D."/>
            <person name="Mochizuki H."/>
            <person name="Umetsu J."/>
            <person name="Higashi K."/>
            <person name="Shibata D."/>
            <person name="Kamiya Y."/>
            <person name="Sato N."/>
            <person name="Nakamura Y."/>
            <person name="Tabata S."/>
            <person name="Ida S."/>
            <person name="Kurokawa K."/>
            <person name="Ohta H."/>
        </authorList>
    </citation>
    <scope>NUCLEOTIDE SEQUENCE [LARGE SCALE GENOMIC DNA]</scope>
    <source>
        <strain evidence="1 2">NIES-2285</strain>
    </source>
</reference>
<dbReference type="PANTHER" id="PTHR39290">
    <property type="entry name" value="C3H1-TYPE DOMAIN-CONTAINING PROTEIN-RELATED"/>
    <property type="match status" value="1"/>
</dbReference>
<name>A0A1Y1IC83_KLENI</name>
<proteinExistence type="predicted"/>
<dbReference type="Proteomes" id="UP000054558">
    <property type="component" value="Unassembled WGS sequence"/>
</dbReference>
<dbReference type="SUPFAM" id="SSF53335">
    <property type="entry name" value="S-adenosyl-L-methionine-dependent methyltransferases"/>
    <property type="match status" value="1"/>
</dbReference>
<gene>
    <name evidence="1" type="ORF">KFL_002490160</name>
</gene>
<evidence type="ECO:0000313" key="2">
    <source>
        <dbReference type="Proteomes" id="UP000054558"/>
    </source>
</evidence>
<dbReference type="Gene3D" id="3.40.50.150">
    <property type="entry name" value="Vaccinia Virus protein VP39"/>
    <property type="match status" value="1"/>
</dbReference>
<dbReference type="PANTHER" id="PTHR39290:SF6">
    <property type="entry name" value="S-ADENOSYL-L-METHIONINE-DEPENDENT METHYLTRANSFERASES SUPERFAMILY PROTEIN"/>
    <property type="match status" value="1"/>
</dbReference>
<accession>A0A1Y1IC83</accession>
<dbReference type="OMA" id="ASCHRTH"/>